<evidence type="ECO:0000256" key="1">
    <source>
        <dbReference type="SAM" id="MobiDB-lite"/>
    </source>
</evidence>
<evidence type="ECO:0000313" key="2">
    <source>
        <dbReference type="EMBL" id="CEL62566.1"/>
    </source>
</evidence>
<feature type="region of interest" description="Disordered" evidence="1">
    <location>
        <begin position="16"/>
        <end position="66"/>
    </location>
</feature>
<name>A0A0B7FXD4_THACB</name>
<gene>
    <name evidence="2" type="ORF">RSOLAG1IB_04922</name>
</gene>
<evidence type="ECO:0000313" key="3">
    <source>
        <dbReference type="Proteomes" id="UP000059188"/>
    </source>
</evidence>
<organism evidence="2 3">
    <name type="scientific">Thanatephorus cucumeris (strain AG1-IB / isolate 7/3/14)</name>
    <name type="common">Lettuce bottom rot fungus</name>
    <name type="synonym">Rhizoctonia solani</name>
    <dbReference type="NCBI Taxonomy" id="1108050"/>
    <lineage>
        <taxon>Eukaryota</taxon>
        <taxon>Fungi</taxon>
        <taxon>Dikarya</taxon>
        <taxon>Basidiomycota</taxon>
        <taxon>Agaricomycotina</taxon>
        <taxon>Agaricomycetes</taxon>
        <taxon>Cantharellales</taxon>
        <taxon>Ceratobasidiaceae</taxon>
        <taxon>Rhizoctonia</taxon>
        <taxon>Rhizoctonia solani AG-1</taxon>
    </lineage>
</organism>
<protein>
    <submittedName>
        <fullName evidence="2">Uncharacterized protein</fullName>
    </submittedName>
</protein>
<keyword evidence="3" id="KW-1185">Reference proteome</keyword>
<dbReference type="AlphaFoldDB" id="A0A0B7FXD4"/>
<sequence length="77" mass="8168">MAHMFTFSSLTSGILKHTEDHKTVPPPPCHSSPPPSHSSLDLDGLVPPPPSESEGLSYTASTTKGTGSNFFMCEIIV</sequence>
<reference evidence="2 3" key="1">
    <citation type="submission" date="2014-11" db="EMBL/GenBank/DDBJ databases">
        <authorList>
            <person name="Wibberg Daniel"/>
        </authorList>
    </citation>
    <scope>NUCLEOTIDE SEQUENCE [LARGE SCALE GENOMIC DNA]</scope>
    <source>
        <strain evidence="2">Rhizoctonia solani AG1-IB 7/3/14</strain>
    </source>
</reference>
<accession>A0A0B7FXD4</accession>
<feature type="compositionally biased region" description="Pro residues" evidence="1">
    <location>
        <begin position="24"/>
        <end position="36"/>
    </location>
</feature>
<proteinExistence type="predicted"/>
<feature type="compositionally biased region" description="Polar residues" evidence="1">
    <location>
        <begin position="54"/>
        <end position="66"/>
    </location>
</feature>
<dbReference type="Proteomes" id="UP000059188">
    <property type="component" value="Unassembled WGS sequence"/>
</dbReference>
<dbReference type="EMBL" id="LN679106">
    <property type="protein sequence ID" value="CEL62566.1"/>
    <property type="molecule type" value="Genomic_DNA"/>
</dbReference>